<dbReference type="PANTHER" id="PTHR24413">
    <property type="entry name" value="SPECKLE-TYPE POZ PROTEIN"/>
    <property type="match status" value="1"/>
</dbReference>
<dbReference type="InterPro" id="IPR011333">
    <property type="entry name" value="SKP1/BTB/POZ_sf"/>
</dbReference>
<dbReference type="OrthoDB" id="10249567at2759"/>
<organism evidence="2 3">
    <name type="scientific">Eimeria brunetti</name>
    <dbReference type="NCBI Taxonomy" id="51314"/>
    <lineage>
        <taxon>Eukaryota</taxon>
        <taxon>Sar</taxon>
        <taxon>Alveolata</taxon>
        <taxon>Apicomplexa</taxon>
        <taxon>Conoidasida</taxon>
        <taxon>Coccidia</taxon>
        <taxon>Eucoccidiorida</taxon>
        <taxon>Eimeriorina</taxon>
        <taxon>Eimeriidae</taxon>
        <taxon>Eimeria</taxon>
    </lineage>
</organism>
<name>U6LP34_9EIME</name>
<dbReference type="Proteomes" id="UP000030750">
    <property type="component" value="Unassembled WGS sequence"/>
</dbReference>
<evidence type="ECO:0000313" key="3">
    <source>
        <dbReference type="Proteomes" id="UP000030750"/>
    </source>
</evidence>
<dbReference type="InterPro" id="IPR008974">
    <property type="entry name" value="TRAF-like"/>
</dbReference>
<accession>U6LP34</accession>
<dbReference type="AlphaFoldDB" id="U6LP34"/>
<dbReference type="SUPFAM" id="SSF54695">
    <property type="entry name" value="POZ domain"/>
    <property type="match status" value="1"/>
</dbReference>
<dbReference type="SUPFAM" id="SSF49599">
    <property type="entry name" value="TRAF domain-like"/>
    <property type="match status" value="1"/>
</dbReference>
<dbReference type="Gene3D" id="2.60.210.10">
    <property type="entry name" value="Apoptosis, Tumor Necrosis Factor Receptor Associated Protein 2, Chain A"/>
    <property type="match status" value="1"/>
</dbReference>
<evidence type="ECO:0000313" key="2">
    <source>
        <dbReference type="EMBL" id="CDJ50349.1"/>
    </source>
</evidence>
<gene>
    <name evidence="2" type="ORF">EBH_0032960</name>
</gene>
<reference evidence="2" key="1">
    <citation type="submission" date="2013-10" db="EMBL/GenBank/DDBJ databases">
        <title>Genomic analysis of the causative agents of coccidiosis in chickens.</title>
        <authorList>
            <person name="Reid A.J."/>
            <person name="Blake D."/>
            <person name="Billington K."/>
            <person name="Browne H."/>
            <person name="Dunn M."/>
            <person name="Hung S."/>
            <person name="Kawahara F."/>
            <person name="Miranda-Saavedra D."/>
            <person name="Mourier T."/>
            <person name="Nagra H."/>
            <person name="Otto T.D."/>
            <person name="Rawlings N."/>
            <person name="Sanchez A."/>
            <person name="Sanders M."/>
            <person name="Subramaniam C."/>
            <person name="Tay Y."/>
            <person name="Dear P."/>
            <person name="Doerig C."/>
            <person name="Gruber A."/>
            <person name="Parkinson J."/>
            <person name="Shirley M."/>
            <person name="Wan K.L."/>
            <person name="Berriman M."/>
            <person name="Tomley F."/>
            <person name="Pain A."/>
        </authorList>
    </citation>
    <scope>NUCLEOTIDE SEQUENCE [LARGE SCALE GENOMIC DNA]</scope>
    <source>
        <strain evidence="2">Houghton</strain>
    </source>
</reference>
<dbReference type="Pfam" id="PF00651">
    <property type="entry name" value="BTB"/>
    <property type="match status" value="1"/>
</dbReference>
<evidence type="ECO:0000259" key="1">
    <source>
        <dbReference type="Pfam" id="PF00651"/>
    </source>
</evidence>
<feature type="domain" description="BTB" evidence="1">
    <location>
        <begin position="183"/>
        <end position="268"/>
    </location>
</feature>
<dbReference type="EMBL" id="HG712184">
    <property type="protein sequence ID" value="CDJ50349.1"/>
    <property type="molecule type" value="Genomic_DNA"/>
</dbReference>
<reference evidence="2" key="2">
    <citation type="submission" date="2013-10" db="EMBL/GenBank/DDBJ databases">
        <authorList>
            <person name="Aslett M."/>
        </authorList>
    </citation>
    <scope>NUCLEOTIDE SEQUENCE [LARGE SCALE GENOMIC DNA]</scope>
    <source>
        <strain evidence="2">Houghton</strain>
    </source>
</reference>
<dbReference type="InterPro" id="IPR000210">
    <property type="entry name" value="BTB/POZ_dom"/>
</dbReference>
<sequence length="302" mass="34224">MESAVTQVGWEDSSYIWEIRDFLDLREMAKEDPSSSASRLESPVFKCFSLWLFPNGQEQHDSVGLIDLAIMFKGKRGSVRAKWTACFLDERGETIPRTRLSDPLKKYSPAGDGRRFSYAPSPETLDSWLSNGALRIHCQAFIALDCKSTPVQRPPAAPRPPSQRLKADVVQYALQPESHDVRVLRKMLNGPFREADAADIYLTDICPYAAHQMLLFIHTDTCEVLKDFKRTCTFDEKRKRREALMGLISAADKYDVQGLKEECEHHLEALLDEDSVLDVLLLAESRNFTRLLDAGNDNRGAL</sequence>
<proteinExistence type="predicted"/>
<dbReference type="Gene3D" id="3.30.710.10">
    <property type="entry name" value="Potassium Channel Kv1.1, Chain A"/>
    <property type="match status" value="1"/>
</dbReference>
<dbReference type="VEuPathDB" id="ToxoDB:EBH_0032960"/>
<keyword evidence="3" id="KW-1185">Reference proteome</keyword>
<protein>
    <submittedName>
        <fullName evidence="2">BTB/POZ domain-containing protein, putative</fullName>
    </submittedName>
</protein>